<evidence type="ECO:0000313" key="12">
    <source>
        <dbReference type="Proteomes" id="UP000261540"/>
    </source>
</evidence>
<evidence type="ECO:0000256" key="7">
    <source>
        <dbReference type="ARBA" id="ARBA00023180"/>
    </source>
</evidence>
<protein>
    <submittedName>
        <fullName evidence="11">Klotho beta</fullName>
    </submittedName>
</protein>
<evidence type="ECO:0000256" key="5">
    <source>
        <dbReference type="ARBA" id="ARBA00022989"/>
    </source>
</evidence>
<dbReference type="PANTHER" id="PTHR10353">
    <property type="entry name" value="GLYCOSYL HYDROLASE"/>
    <property type="match status" value="1"/>
</dbReference>
<keyword evidence="5 9" id="KW-1133">Transmembrane helix</keyword>
<dbReference type="GO" id="GO:0005886">
    <property type="term" value="C:plasma membrane"/>
    <property type="evidence" value="ECO:0007669"/>
    <property type="project" value="UniProtKB-SubCell"/>
</dbReference>
<dbReference type="AlphaFoldDB" id="A0A3B3STH9"/>
<dbReference type="FunFam" id="3.20.20.80:FF:000062">
    <property type="entry name" value="Klotho"/>
    <property type="match status" value="1"/>
</dbReference>
<comment type="subcellular location">
    <subcellularLocation>
        <location evidence="1">Cell membrane</location>
        <topology evidence="1">Single-pass membrane protein</topology>
    </subcellularLocation>
</comment>
<keyword evidence="2" id="KW-1003">Cell membrane</keyword>
<keyword evidence="12" id="KW-1185">Reference proteome</keyword>
<keyword evidence="10" id="KW-0732">Signal</keyword>
<feature type="chain" id="PRO_5017428644" evidence="10">
    <location>
        <begin position="28"/>
        <end position="1046"/>
    </location>
</feature>
<dbReference type="FunFam" id="3.20.20.80:FF:000042">
    <property type="entry name" value="Klotho"/>
    <property type="match status" value="1"/>
</dbReference>
<keyword evidence="6 9" id="KW-0472">Membrane</keyword>
<dbReference type="Ensembl" id="ENSPKIT00000014527.1">
    <property type="protein sequence ID" value="ENSPKIP00000033635.1"/>
    <property type="gene ID" value="ENSPKIG00000013274.1"/>
</dbReference>
<dbReference type="Gene3D" id="3.20.20.80">
    <property type="entry name" value="Glycosidases"/>
    <property type="match status" value="2"/>
</dbReference>
<organism evidence="11 12">
    <name type="scientific">Paramormyrops kingsleyae</name>
    <dbReference type="NCBI Taxonomy" id="1676925"/>
    <lineage>
        <taxon>Eukaryota</taxon>
        <taxon>Metazoa</taxon>
        <taxon>Chordata</taxon>
        <taxon>Craniata</taxon>
        <taxon>Vertebrata</taxon>
        <taxon>Euteleostomi</taxon>
        <taxon>Actinopterygii</taxon>
        <taxon>Neopterygii</taxon>
        <taxon>Teleostei</taxon>
        <taxon>Osteoglossocephala</taxon>
        <taxon>Osteoglossomorpha</taxon>
        <taxon>Osteoglossiformes</taxon>
        <taxon>Mormyridae</taxon>
        <taxon>Paramormyrops</taxon>
    </lineage>
</organism>
<feature type="signal peptide" evidence="10">
    <location>
        <begin position="1"/>
        <end position="27"/>
    </location>
</feature>
<feature type="transmembrane region" description="Helical" evidence="9">
    <location>
        <begin position="985"/>
        <end position="1005"/>
    </location>
</feature>
<dbReference type="InterPro" id="IPR001360">
    <property type="entry name" value="Glyco_hydro_1"/>
</dbReference>
<accession>A0A3B3STH9</accession>
<dbReference type="Proteomes" id="UP000261540">
    <property type="component" value="Unplaced"/>
</dbReference>
<evidence type="ECO:0000256" key="9">
    <source>
        <dbReference type="SAM" id="Phobius"/>
    </source>
</evidence>
<evidence type="ECO:0000256" key="8">
    <source>
        <dbReference type="ARBA" id="ARBA00060858"/>
    </source>
</evidence>
<evidence type="ECO:0000256" key="1">
    <source>
        <dbReference type="ARBA" id="ARBA00004162"/>
    </source>
</evidence>
<reference evidence="11" key="1">
    <citation type="submission" date="2025-08" db="UniProtKB">
        <authorList>
            <consortium name="Ensembl"/>
        </authorList>
    </citation>
    <scope>IDENTIFICATION</scope>
</reference>
<dbReference type="PROSITE" id="PS00653">
    <property type="entry name" value="GLYCOSYL_HYDROL_F1_2"/>
    <property type="match status" value="1"/>
</dbReference>
<dbReference type="OrthoDB" id="65569at2759"/>
<dbReference type="GeneTree" id="ENSGT00940000157489"/>
<dbReference type="PANTHER" id="PTHR10353:SF68">
    <property type="entry name" value="BETA-KLOTHO"/>
    <property type="match status" value="1"/>
</dbReference>
<dbReference type="InterPro" id="IPR033132">
    <property type="entry name" value="GH_1_N_CS"/>
</dbReference>
<dbReference type="STRING" id="1676925.ENSPKIP00000033635"/>
<proteinExistence type="inferred from homology"/>
<dbReference type="Pfam" id="PF00232">
    <property type="entry name" value="Glyco_hydro_1"/>
    <property type="match status" value="2"/>
</dbReference>
<keyword evidence="7" id="KW-0325">Glycoprotein</keyword>
<dbReference type="InterPro" id="IPR017853">
    <property type="entry name" value="GH"/>
</dbReference>
<evidence type="ECO:0000256" key="3">
    <source>
        <dbReference type="ARBA" id="ARBA00022692"/>
    </source>
</evidence>
<reference evidence="11" key="2">
    <citation type="submission" date="2025-09" db="UniProtKB">
        <authorList>
            <consortium name="Ensembl"/>
        </authorList>
    </citation>
    <scope>IDENTIFICATION</scope>
</reference>
<evidence type="ECO:0000256" key="10">
    <source>
        <dbReference type="SAM" id="SignalP"/>
    </source>
</evidence>
<dbReference type="GO" id="GO:0005975">
    <property type="term" value="P:carbohydrate metabolic process"/>
    <property type="evidence" value="ECO:0007669"/>
    <property type="project" value="InterPro"/>
</dbReference>
<evidence type="ECO:0000313" key="11">
    <source>
        <dbReference type="Ensembl" id="ENSPKIP00000033635.1"/>
    </source>
</evidence>
<evidence type="ECO:0000256" key="6">
    <source>
        <dbReference type="ARBA" id="ARBA00023136"/>
    </source>
</evidence>
<keyword evidence="4" id="KW-0677">Repeat</keyword>
<name>A0A3B3STH9_9TELE</name>
<comment type="similarity">
    <text evidence="8">Belongs to the glycosyl hydrolase 1 family. Klotho subfamily.</text>
</comment>
<keyword evidence="3 9" id="KW-0812">Transmembrane</keyword>
<dbReference type="GO" id="GO:0004553">
    <property type="term" value="F:hydrolase activity, hydrolyzing O-glycosyl compounds"/>
    <property type="evidence" value="ECO:0007669"/>
    <property type="project" value="InterPro"/>
</dbReference>
<evidence type="ECO:0000256" key="4">
    <source>
        <dbReference type="ARBA" id="ARBA00022737"/>
    </source>
</evidence>
<evidence type="ECO:0000256" key="2">
    <source>
        <dbReference type="ARBA" id="ARBA00022475"/>
    </source>
</evidence>
<dbReference type="PRINTS" id="PR00131">
    <property type="entry name" value="GLHYDRLASE1"/>
</dbReference>
<dbReference type="SUPFAM" id="SSF51445">
    <property type="entry name" value="(Trans)glycosidases"/>
    <property type="match status" value="2"/>
</dbReference>
<sequence>MRRAPSAVCPAGLSLLMLLCCVGGARAAGEGRSVWQRPAGALSAFNASQLFLHATFPPDFLWGAGSSAFQTEGAWDRDGKGPSVWDSFTHAHARSPGETADVASDGYERWEDDVASLKSLGVRFYAFSISWARIFPNGIASEPPNAAGVAYYSRLIDRLREEGIAPVVTLYHWDLPLSLQERYGGWLNDSLVDVFDEYAAFCFLAYGDRVRYWITVHNPFLVAWHGYGSGLHAPGDARGPAAAFTAGHNLLRAHAKAWHTYDRRFRPQQRGMVSIALGSHWVEPYKGQDWQTNVDRCQESMEAVLGWFAEPIHGRGDYPASLKSRHRDLVPEFMEAERQLIKGTADFFALSFGPNNLRTVQNPVRFGQQVSPDLRRVLSWIHLEYHRPDVFIVENGWFSDAAVGTEDTVAIYSLKKFINQVLQAIVHDGVRVFGYTVWSLLDGFEWNYGYAMRRGLFHVDFLHQNRTRVPKTSAFFYSRVIADNGFPGGEETRDVQGRFSCDFQWGVSDSTLQVNFRPFSPQFTDPHLYSWNLTGDGALRPVLGVRLKTRGAQCTDFLAIQQHVRLLAATGVTHYRFSLNWSLVLPRGDLSVVDTEALRYYRCMLKELRARNIRPMVTLYYPTHNPPLLGLPAPLHDSGGWLNRSTVDTFRDYAELCFRELGAWVPLWITINEPNRLSQAYDAGDSYLVAHHLLLAHAAAWRLYDREFRGRHGARVSFSLHADWAEPANPFLESHRVAATRFLLFEMALFLDPLLLAQGEAGGGGADYPREVREYLQNKNRLGLSVGTLPRFSRAEETELRGALDFIAVSHFTTRLVSHYRANSSLQQLPDHDSQLFLDPTWASSPLGQALVPWGLRRVLCWFKRRYGDTSIIVTASGVDDRAFRDDQLRQYYLQSYLQEALKAYVVDAVNIQGFYVWNLQDRHGPRFGLFTSPEHQCSAKSSVAVYREIIARQGFPATQSREPCLQAAAQEDCAVCGKILENKALLFFAVCLFLTLTTLGLLVFNTMRRKRARPCSAPTNRQQNHWDRVAIHHMGDNFHDNCLKH</sequence>